<keyword evidence="3" id="KW-0732">Signal</keyword>
<gene>
    <name evidence="5" type="ORF">DB729_005975</name>
</gene>
<keyword evidence="2" id="KW-0472">Membrane</keyword>
<dbReference type="InterPro" id="IPR036465">
    <property type="entry name" value="vWFA_dom_sf"/>
</dbReference>
<protein>
    <submittedName>
        <fullName evidence="5">VWA domain-containing protein</fullName>
    </submittedName>
</protein>
<evidence type="ECO:0000313" key="5">
    <source>
        <dbReference type="EMBL" id="RRN47816.1"/>
    </source>
</evidence>
<dbReference type="Pfam" id="PF24547">
    <property type="entry name" value="DUF7601"/>
    <property type="match status" value="2"/>
</dbReference>
<feature type="signal peptide" evidence="3">
    <location>
        <begin position="1"/>
        <end position="35"/>
    </location>
</feature>
<organism evidence="5 6">
    <name type="scientific">Streptococcus halitosis</name>
    <dbReference type="NCBI Taxonomy" id="2172545"/>
    <lineage>
        <taxon>Bacteria</taxon>
        <taxon>Bacillati</taxon>
        <taxon>Bacillota</taxon>
        <taxon>Bacilli</taxon>
        <taxon>Lactobacillales</taxon>
        <taxon>Streptococcaceae</taxon>
        <taxon>Streptococcus</taxon>
    </lineage>
</organism>
<evidence type="ECO:0000256" key="2">
    <source>
        <dbReference type="SAM" id="Phobius"/>
    </source>
</evidence>
<dbReference type="Gene3D" id="3.40.50.410">
    <property type="entry name" value="von Willebrand factor, type A domain"/>
    <property type="match status" value="1"/>
</dbReference>
<dbReference type="InterPro" id="IPR055382">
    <property type="entry name" value="DUF7601"/>
</dbReference>
<name>A0A3R8LTG3_9STRE</name>
<feature type="transmembrane region" description="Helical" evidence="2">
    <location>
        <begin position="824"/>
        <end position="846"/>
    </location>
</feature>
<accession>A0A3R8LTG3</accession>
<dbReference type="InterPro" id="IPR055384">
    <property type="entry name" value="DUF7604"/>
</dbReference>
<feature type="compositionally biased region" description="Basic and acidic residues" evidence="1">
    <location>
        <begin position="522"/>
        <end position="534"/>
    </location>
</feature>
<comment type="caution">
    <text evidence="5">The sequence shown here is derived from an EMBL/GenBank/DDBJ whole genome shotgun (WGS) entry which is preliminary data.</text>
</comment>
<dbReference type="InterPro" id="IPR002035">
    <property type="entry name" value="VWF_A"/>
</dbReference>
<dbReference type="CDD" id="cd00198">
    <property type="entry name" value="vWFA"/>
    <property type="match status" value="1"/>
</dbReference>
<proteinExistence type="predicted"/>
<evidence type="ECO:0000259" key="4">
    <source>
        <dbReference type="PROSITE" id="PS50234"/>
    </source>
</evidence>
<feature type="chain" id="PRO_5018684266" evidence="3">
    <location>
        <begin position="36"/>
        <end position="850"/>
    </location>
</feature>
<dbReference type="EMBL" id="QEMY02000001">
    <property type="protein sequence ID" value="RRN47816.1"/>
    <property type="molecule type" value="Genomic_DNA"/>
</dbReference>
<evidence type="ECO:0000313" key="6">
    <source>
        <dbReference type="Proteomes" id="UP000245553"/>
    </source>
</evidence>
<dbReference type="PROSITE" id="PS50234">
    <property type="entry name" value="VWFA"/>
    <property type="match status" value="1"/>
</dbReference>
<dbReference type="Proteomes" id="UP000245553">
    <property type="component" value="Unassembled WGS sequence"/>
</dbReference>
<evidence type="ECO:0000256" key="3">
    <source>
        <dbReference type="SAM" id="SignalP"/>
    </source>
</evidence>
<dbReference type="AlphaFoldDB" id="A0A3R8LTG3"/>
<keyword evidence="2" id="KW-0812">Transmembrane</keyword>
<keyword evidence="2" id="KW-1133">Transmembrane helix</keyword>
<feature type="region of interest" description="Disordered" evidence="1">
    <location>
        <begin position="502"/>
        <end position="534"/>
    </location>
</feature>
<dbReference type="SUPFAM" id="SSF53300">
    <property type="entry name" value="vWA-like"/>
    <property type="match status" value="1"/>
</dbReference>
<dbReference type="Pfam" id="PF24558">
    <property type="entry name" value="DUF7604"/>
    <property type="match status" value="1"/>
</dbReference>
<dbReference type="RefSeq" id="WP_109289991.1">
    <property type="nucleotide sequence ID" value="NZ_QEMY02000001.1"/>
</dbReference>
<dbReference type="Gene3D" id="2.60.40.1140">
    <property type="entry name" value="Collagen-binding surface protein Cna, B-type domain"/>
    <property type="match status" value="2"/>
</dbReference>
<feature type="domain" description="VWFA" evidence="4">
    <location>
        <begin position="79"/>
        <end position="346"/>
    </location>
</feature>
<sequence length="850" mass="94526">MNIQYDFKKIQCFTSRLVIFLAILFLCAPINSLHADSTTEPQTTLRKTITPISGQEDQYELSLDITSKLGTETQSEPLDVVLVADLSGSMENQDVWSYSSGRYISRIEALKNTLRGTNNQKGLIDTILSNSQNRLSIVGFAGKIDNQYESYNYNLRRYYRWPDDFAGYYSWAAKYDDSKQILGWSSDRNAAISSVNDMSIPQNASQGIGTGTNIGAGLWEADTLLNNARSNAKKVVILLSDGFANMYYDNQGYTIYNWNNIDAKTETAPDWFNDYLKQFVLGLSSSLAPRIDGFYSIKFRYTNNRDSISNIKSYIGQYNPNIPNEIFSANNENDLQQKFKDITDKILPLGVHHVTIKDVLSKYVQLLPNSSSGFRVVKIKDGNEEELTTNQVTIESKKSEQGLVEVTAKFDPSYTLEDDAKYVLKFTVTSTQEAFDAIAGDKTLTSDDAEGADATKLYSNKGASVAYSYGIGTSHTKTKDYSEKPTFKPSDPLAVPVEIEWKGVDGKSNPSANRPPSVELKLNQKKDGSTKDSYRKVTSSVQTNSFTENASFAKVAKGYDYELKAPDAPGYTVEVQKTGTKEKPSFKVIYRQLPSLTIKKILEGEQSPNKSFTINVTLSDKDGKPINGKFGNTTVTNGKVQISLKNGQETVLKYLPRDTHYKVEEVETSRAGYHVTYEKQEGTLSEDVQTIVTNHRLPTLSVTKKITGAFANLLQSFKITINVKDAQNKPLNGSYSAIVNNQKTTLKFTNGKATVDLKKDKTVKILDLPLNARYSIEEEASSSRGYRVSYENKEGKLDGDKSATVTNNKNSVPETGIDFLSSTLMLGVVLPLGGIFFIILLGHLVVNRRK</sequence>
<reference evidence="5" key="1">
    <citation type="submission" date="2018-11" db="EMBL/GenBank/DDBJ databases">
        <title>Streptococcus halitosis sp. nov. isolated from oral cavity of patient with halitosis.</title>
        <authorList>
            <person name="Tetz V."/>
            <person name="Tetz G."/>
        </authorList>
    </citation>
    <scope>NUCLEOTIDE SEQUENCE [LARGE SCALE GENOMIC DNA]</scope>
    <source>
        <strain evidence="5">VT-4</strain>
    </source>
</reference>
<keyword evidence="6" id="KW-1185">Reference proteome</keyword>
<evidence type="ECO:0000256" key="1">
    <source>
        <dbReference type="SAM" id="MobiDB-lite"/>
    </source>
</evidence>